<dbReference type="EMBL" id="UZAU01000554">
    <property type="status" value="NOT_ANNOTATED_CDS"/>
    <property type="molecule type" value="Genomic_DNA"/>
</dbReference>
<dbReference type="EnsemblPlants" id="evm.model.06.172">
    <property type="protein sequence ID" value="cds.evm.model.06.172"/>
    <property type="gene ID" value="evm.TU.06.172"/>
</dbReference>
<organism evidence="1 2">
    <name type="scientific">Cannabis sativa</name>
    <name type="common">Hemp</name>
    <name type="synonym">Marijuana</name>
    <dbReference type="NCBI Taxonomy" id="3483"/>
    <lineage>
        <taxon>Eukaryota</taxon>
        <taxon>Viridiplantae</taxon>
        <taxon>Streptophyta</taxon>
        <taxon>Embryophyta</taxon>
        <taxon>Tracheophyta</taxon>
        <taxon>Spermatophyta</taxon>
        <taxon>Magnoliopsida</taxon>
        <taxon>eudicotyledons</taxon>
        <taxon>Gunneridae</taxon>
        <taxon>Pentapetalae</taxon>
        <taxon>rosids</taxon>
        <taxon>fabids</taxon>
        <taxon>Rosales</taxon>
        <taxon>Cannabaceae</taxon>
        <taxon>Cannabis</taxon>
    </lineage>
</organism>
<reference evidence="1" key="2">
    <citation type="submission" date="2021-03" db="UniProtKB">
        <authorList>
            <consortium name="EnsemblPlants"/>
        </authorList>
    </citation>
    <scope>IDENTIFICATION</scope>
</reference>
<dbReference type="AlphaFoldDB" id="A0A803PVQ9"/>
<proteinExistence type="predicted"/>
<evidence type="ECO:0000313" key="1">
    <source>
        <dbReference type="EnsemblPlants" id="cds.evm.model.06.172"/>
    </source>
</evidence>
<keyword evidence="2" id="KW-1185">Reference proteome</keyword>
<protein>
    <submittedName>
        <fullName evidence="1">Uncharacterized protein</fullName>
    </submittedName>
</protein>
<sequence>MGPARAISRREHLGNARSSGAGLGLALPLPNDIGGAVEVIWWREALGNDDKDSRIKAIILDNAELSFQLPFTFKINCKQSDSMEAKGILIAEHQRRPSSRAWASSKRGEEAPHFKIENPTVCWFWLLRIVAPKPVLSYLRSRAASIERAKWHCGGE</sequence>
<accession>A0A803PVQ9</accession>
<name>A0A803PVQ9_CANSA</name>
<dbReference type="Proteomes" id="UP000596661">
    <property type="component" value="Chromosome 6"/>
</dbReference>
<dbReference type="Gramene" id="evm.model.06.172">
    <property type="protein sequence ID" value="cds.evm.model.06.172"/>
    <property type="gene ID" value="evm.TU.06.172"/>
</dbReference>
<evidence type="ECO:0000313" key="2">
    <source>
        <dbReference type="Proteomes" id="UP000596661"/>
    </source>
</evidence>
<reference evidence="1" key="1">
    <citation type="submission" date="2018-11" db="EMBL/GenBank/DDBJ databases">
        <authorList>
            <person name="Grassa J C."/>
        </authorList>
    </citation>
    <scope>NUCLEOTIDE SEQUENCE [LARGE SCALE GENOMIC DNA]</scope>
</reference>